<evidence type="ECO:0000313" key="3">
    <source>
        <dbReference type="Proteomes" id="UP001189429"/>
    </source>
</evidence>
<feature type="region of interest" description="Disordered" evidence="1">
    <location>
        <begin position="45"/>
        <end position="75"/>
    </location>
</feature>
<organism evidence="2 3">
    <name type="scientific">Prorocentrum cordatum</name>
    <dbReference type="NCBI Taxonomy" id="2364126"/>
    <lineage>
        <taxon>Eukaryota</taxon>
        <taxon>Sar</taxon>
        <taxon>Alveolata</taxon>
        <taxon>Dinophyceae</taxon>
        <taxon>Prorocentrales</taxon>
        <taxon>Prorocentraceae</taxon>
        <taxon>Prorocentrum</taxon>
    </lineage>
</organism>
<feature type="region of interest" description="Disordered" evidence="1">
    <location>
        <begin position="257"/>
        <end position="302"/>
    </location>
</feature>
<feature type="non-terminal residue" evidence="2">
    <location>
        <position position="1016"/>
    </location>
</feature>
<dbReference type="Proteomes" id="UP001189429">
    <property type="component" value="Unassembled WGS sequence"/>
</dbReference>
<feature type="non-terminal residue" evidence="2">
    <location>
        <position position="1"/>
    </location>
</feature>
<proteinExistence type="predicted"/>
<reference evidence="2" key="1">
    <citation type="submission" date="2023-10" db="EMBL/GenBank/DDBJ databases">
        <authorList>
            <person name="Chen Y."/>
            <person name="Shah S."/>
            <person name="Dougan E. K."/>
            <person name="Thang M."/>
            <person name="Chan C."/>
        </authorList>
    </citation>
    <scope>NUCLEOTIDE SEQUENCE [LARGE SCALE GENOMIC DNA]</scope>
</reference>
<feature type="compositionally biased region" description="Basic and acidic residues" evidence="1">
    <location>
        <begin position="613"/>
        <end position="627"/>
    </location>
</feature>
<dbReference type="Gene3D" id="3.60.10.10">
    <property type="entry name" value="Endonuclease/exonuclease/phosphatase"/>
    <property type="match status" value="1"/>
</dbReference>
<gene>
    <name evidence="2" type="ORF">PCOR1329_LOCUS11895</name>
</gene>
<dbReference type="SUPFAM" id="SSF56219">
    <property type="entry name" value="DNase I-like"/>
    <property type="match status" value="1"/>
</dbReference>
<protein>
    <submittedName>
        <fullName evidence="2">Uncharacterized protein</fullName>
    </submittedName>
</protein>
<dbReference type="EMBL" id="CAUYUJ010003447">
    <property type="protein sequence ID" value="CAK0805378.1"/>
    <property type="molecule type" value="Genomic_DNA"/>
</dbReference>
<evidence type="ECO:0000313" key="2">
    <source>
        <dbReference type="EMBL" id="CAK0805378.1"/>
    </source>
</evidence>
<dbReference type="InterPro" id="IPR036691">
    <property type="entry name" value="Endo/exonu/phosph_ase_sf"/>
</dbReference>
<comment type="caution">
    <text evidence="2">The sequence shown here is derived from an EMBL/GenBank/DDBJ whole genome shotgun (WGS) entry which is preliminary data.</text>
</comment>
<name>A0ABN9QH91_9DINO</name>
<feature type="compositionally biased region" description="Low complexity" evidence="1">
    <location>
        <begin position="269"/>
        <end position="280"/>
    </location>
</feature>
<evidence type="ECO:0000256" key="1">
    <source>
        <dbReference type="SAM" id="MobiDB-lite"/>
    </source>
</evidence>
<accession>A0ABN9QH91</accession>
<feature type="region of interest" description="Disordered" evidence="1">
    <location>
        <begin position="607"/>
        <end position="627"/>
    </location>
</feature>
<keyword evidence="3" id="KW-1185">Reference proteome</keyword>
<sequence>MAPRPFSWCTCGNWTYNFRLLHNGGMCGKCGAQATLFQPDAAAAKGKGKGKKGMLGNKGGKGEATPAWNNTGGGKGPYPWSKEPDVSQMLAILSNVPALAAHADVFRQAGTSFKASKAKPVSPNQEVYRSSQTLEKKEMALQKASADVVKLESALQEAKLWLHQTAEEALSAKRAHNIAVKALADSTGAAKTQDGYTADGKKIYLALDEFDFAASDEFDDTQKAQLQAIQTQVEEHCKQVADLQKTMQEALKSVKEIRAAPAKRQRGQDGAVPGPGAAEAEGPDEDQAPAAAEDGPSFAASESDIAAKIASAREATLANMGDFPPLGTGNGCATAQPPLPQYAASSDARAPVPENCDATYFFSNISEWGPQAEGFMQAQAEQYDVIGFAEMHLRGVKILDFTKKISKDGWKAAVTAAVPSGRSTEGTTGGEAIISKRSLATTSFEGRRKHEIERSAVDPFQGFCPTTWHTRAGNIVVTSAYMQPKHGMTGVNEKMMIRLASFSNMISDPWVVLADWNNPPEAWAGTKWLRKIGGQLILPENAKTTCNLGRGSLIDYGICKSGFGGSLKLEAVPEVPWKTHVGLLLSMRAGKQHWWHRCMQLPKQLPTVGRPVKKADPNSKRQKSIVERRQRAKARLQEELQDAYEELHSWPTTADTDSNDSVTFDIPLEVWRATAVTVAGLGEGNEGRKKYADSNNSPSSHFLLTRDPEAQEQVARAFGNWVQTVEKATLKHHDIPETDWKQYEGRASEYKITWLRTRAAPALAHMRDPTLEWWHLATTIIARYQLMRRKFAEQDYVHMANRMKELLDAATENNFLAKYAEPDDKRVLDDWTKAIADLSEQHIDALQGLLEIGLRYQARAVGIGLANGRRAFASWVTRMWKQAPGALHRHVKPAATRRDEHYGDEGSTYATPCEIMDRRADYWENVWSDSSADPKSILDGLKYVTEQAKREDVHLLELEDLDRLLAKQNPKKPRGIDNLGPLEVQRLPEPGRRQMLEVLNLCEKHLMWPYQLYTVI</sequence>